<dbReference type="InterPro" id="IPR006671">
    <property type="entry name" value="Cyclin_N"/>
</dbReference>
<gene>
    <name evidence="2" type="ORF">BVRB_1g022750</name>
</gene>
<dbReference type="Gramene" id="KMS99547">
    <property type="protein sequence ID" value="KMS99547"/>
    <property type="gene ID" value="BVRB_1g022750"/>
</dbReference>
<dbReference type="Pfam" id="PF00134">
    <property type="entry name" value="Cyclin_N"/>
    <property type="match status" value="1"/>
</dbReference>
<evidence type="ECO:0000313" key="2">
    <source>
        <dbReference type="EMBL" id="KMS99547.1"/>
    </source>
</evidence>
<dbReference type="InterPro" id="IPR036915">
    <property type="entry name" value="Cyclin-like_sf"/>
</dbReference>
<keyword evidence="3" id="KW-1185">Reference proteome</keyword>
<dbReference type="SUPFAM" id="SSF47954">
    <property type="entry name" value="Cyclin-like"/>
    <property type="match status" value="1"/>
</dbReference>
<dbReference type="OrthoDB" id="1923367at2759"/>
<dbReference type="AlphaFoldDB" id="A0A0J8BHM5"/>
<dbReference type="eggNOG" id="ENOG502QPM6">
    <property type="taxonomic scope" value="Eukaryota"/>
</dbReference>
<evidence type="ECO:0000313" key="3">
    <source>
        <dbReference type="Proteomes" id="UP000035740"/>
    </source>
</evidence>
<accession>A0A0J8BHM5</accession>
<protein>
    <recommendedName>
        <fullName evidence="1">Cyclin N-terminal domain-containing protein</fullName>
    </recommendedName>
</protein>
<dbReference type="Gene3D" id="1.10.472.10">
    <property type="entry name" value="Cyclin-like"/>
    <property type="match status" value="1"/>
</dbReference>
<proteinExistence type="predicted"/>
<name>A0A0J8BHM5_BETVV</name>
<dbReference type="EMBL" id="KQ090214">
    <property type="protein sequence ID" value="KMS99547.1"/>
    <property type="molecule type" value="Genomic_DNA"/>
</dbReference>
<dbReference type="Proteomes" id="UP000035740">
    <property type="component" value="Unassembled WGS sequence"/>
</dbReference>
<evidence type="ECO:0000259" key="1">
    <source>
        <dbReference type="Pfam" id="PF00134"/>
    </source>
</evidence>
<feature type="domain" description="Cyclin N-terminal" evidence="1">
    <location>
        <begin position="7"/>
        <end position="128"/>
    </location>
</feature>
<reference evidence="2 3" key="1">
    <citation type="journal article" date="2014" name="Nature">
        <title>The genome of the recently domesticated crop plant sugar beet (Beta vulgaris).</title>
        <authorList>
            <person name="Dohm J.C."/>
            <person name="Minoche A.E."/>
            <person name="Holtgrawe D."/>
            <person name="Capella-Gutierrez S."/>
            <person name="Zakrzewski F."/>
            <person name="Tafer H."/>
            <person name="Rupp O."/>
            <person name="Sorensen T.R."/>
            <person name="Stracke R."/>
            <person name="Reinhardt R."/>
            <person name="Goesmann A."/>
            <person name="Kraft T."/>
            <person name="Schulz B."/>
            <person name="Stadler P.F."/>
            <person name="Schmidt T."/>
            <person name="Gabaldon T."/>
            <person name="Lehrach H."/>
            <person name="Weisshaar B."/>
            <person name="Himmelbauer H."/>
        </authorList>
    </citation>
    <scope>NUCLEOTIDE SEQUENCE [LARGE SCALE GENOMIC DNA]</scope>
    <source>
        <tissue evidence="2">Taproot</tissue>
    </source>
</reference>
<organism evidence="2 3">
    <name type="scientific">Beta vulgaris subsp. vulgaris</name>
    <name type="common">Beet</name>
    <dbReference type="NCBI Taxonomy" id="3555"/>
    <lineage>
        <taxon>Eukaryota</taxon>
        <taxon>Viridiplantae</taxon>
        <taxon>Streptophyta</taxon>
        <taxon>Embryophyta</taxon>
        <taxon>Tracheophyta</taxon>
        <taxon>Spermatophyta</taxon>
        <taxon>Magnoliopsida</taxon>
        <taxon>eudicotyledons</taxon>
        <taxon>Gunneridae</taxon>
        <taxon>Pentapetalae</taxon>
        <taxon>Caryophyllales</taxon>
        <taxon>Chenopodiaceae</taxon>
        <taxon>Betoideae</taxon>
        <taxon>Beta</taxon>
    </lineage>
</organism>
<sequence>MTNTEEENSLASSLRLEAVKFLIQCAEQLKLSPIVKYSALSLFALRFISSLSSSRHNHWLLKKPLNFPHLQLFSLISLWIASKTYDSPPLSLKSLKSIGDQFIKDQHFTKTDYLDAEIVFLRSLNFEVGTMKNSTFLVLQELMMKLKEVAKVGEMVSFEACCDVMDLIYESDDISRMFVESPVYLAAGVLVAVYSMTVPKQRCEFPVVGWVNFVTGCREEDVVLVVKLILQHVVGDGQHRGRALGELQRVVQATTREVAEETDQRQSSVFGAAAAAEGRSSSERHRGACERELCWWRHVHRISGEGLMWFRRSEGGGAQKVVLKVVVWWCRERRSERKRIL</sequence>